<feature type="transmembrane region" description="Helical" evidence="1">
    <location>
        <begin position="7"/>
        <end position="25"/>
    </location>
</feature>
<dbReference type="PATRIC" id="fig|886882.15.peg.1581"/>
<dbReference type="Proteomes" id="UP000006868">
    <property type="component" value="Chromosome"/>
</dbReference>
<dbReference type="AlphaFoldDB" id="A0A0D5ZCD8"/>
<proteinExistence type="predicted"/>
<keyword evidence="1" id="KW-0812">Transmembrane</keyword>
<evidence type="ECO:0000313" key="2">
    <source>
        <dbReference type="EMBL" id="AKA44202.1"/>
    </source>
</evidence>
<evidence type="ECO:0000256" key="1">
    <source>
        <dbReference type="SAM" id="Phobius"/>
    </source>
</evidence>
<dbReference type="OrthoDB" id="9923878at2"/>
<dbReference type="HOGENOM" id="CLU_2602751_0_0_9"/>
<gene>
    <name evidence="2" type="ORF">PPSC2_07640</name>
</gene>
<organism evidence="2 3">
    <name type="scientific">Paenibacillus polymyxa (strain SC2)</name>
    <name type="common">Bacillus polymyxa</name>
    <dbReference type="NCBI Taxonomy" id="886882"/>
    <lineage>
        <taxon>Bacteria</taxon>
        <taxon>Bacillati</taxon>
        <taxon>Bacillota</taxon>
        <taxon>Bacilli</taxon>
        <taxon>Bacillales</taxon>
        <taxon>Paenibacillaceae</taxon>
        <taxon>Paenibacillus</taxon>
    </lineage>
</organism>
<name>A0A0D5ZCD8_PAEPS</name>
<dbReference type="RefSeq" id="WP_043885907.1">
    <property type="nucleotide sequence ID" value="NC_014622.2"/>
</dbReference>
<reference evidence="2 3" key="1">
    <citation type="journal article" date="2011" name="J. Bacteriol.">
        <title>Complete genome sequence of Paenibacillus polymyxa SC2, a strain of plant growth-promoting Rhizobacterium with broad-spectrum antimicrobial activity.</title>
        <authorList>
            <person name="Ma M."/>
            <person name="Wang C."/>
            <person name="Ding Y."/>
            <person name="Li L."/>
            <person name="Shen D."/>
            <person name="Jiang X."/>
            <person name="Guan D."/>
            <person name="Cao F."/>
            <person name="Chen H."/>
            <person name="Feng R."/>
            <person name="Wang X."/>
            <person name="Ge Y."/>
            <person name="Yao L."/>
            <person name="Bing X."/>
            <person name="Yang X."/>
            <person name="Li J."/>
            <person name="Du B."/>
        </authorList>
    </citation>
    <scope>NUCLEOTIDE SEQUENCE [LARGE SCALE GENOMIC DNA]</scope>
    <source>
        <strain evidence="2 3">SC2</strain>
    </source>
</reference>
<feature type="transmembrane region" description="Helical" evidence="1">
    <location>
        <begin position="48"/>
        <end position="74"/>
    </location>
</feature>
<sequence>MSKFEKNLIKYLSYGFFVGIYYSFIKGPTMSSSVNGIFKFYTVPTSTFIFRTLSISFLLSLIAGVVYTIVFLCIKGNKYIPQNNPKAKGADQSQ</sequence>
<dbReference type="KEGG" id="ppm:PPSC2_07640"/>
<accession>A0A0D5ZCD8</accession>
<keyword evidence="1" id="KW-1133">Transmembrane helix</keyword>
<evidence type="ECO:0000313" key="3">
    <source>
        <dbReference type="Proteomes" id="UP000006868"/>
    </source>
</evidence>
<protein>
    <submittedName>
        <fullName evidence="2">Uncharacterized protein</fullName>
    </submittedName>
</protein>
<dbReference type="EMBL" id="CP002213">
    <property type="protein sequence ID" value="AKA44202.1"/>
    <property type="molecule type" value="Genomic_DNA"/>
</dbReference>
<keyword evidence="1" id="KW-0472">Membrane</keyword>